<gene>
    <name evidence="2" type="ORF">G7Y89_g11921</name>
</gene>
<evidence type="ECO:0000256" key="1">
    <source>
        <dbReference type="SAM" id="MobiDB-lite"/>
    </source>
</evidence>
<comment type="caution">
    <text evidence="2">The sequence shown here is derived from an EMBL/GenBank/DDBJ whole genome shotgun (WGS) entry which is preliminary data.</text>
</comment>
<evidence type="ECO:0000313" key="3">
    <source>
        <dbReference type="Proteomes" id="UP000566819"/>
    </source>
</evidence>
<sequence length="431" mass="49134">MPERTERPKQQTATTTRRTHQRRIEATNISMSNTVPSFSLAISDHGQHPPPAPGSIRAMLLESCATRLFVHPLEWTADHLPALGVDLIISASPGEPAVEDVKCQVDESTQVLGAVWDLEHARAISRDEQTRQLVKRMAELQKLDIVESTLFFEYENYHIAQLPPLILGWHQSTSVEYSRTPIWAYTDHMWTSAARRKRYTSGKKSWAFATKEIKSKQGLAIDPVYVAILITLAQLRRRRGLQESKSHRVTLFVPEHESIVKPSTPQSSTTTLKSPKDHRPSKRINTNLVQYTADIPYTYLQKFEDPYKFYDGSLHIEKKTLPTNEPATIFQAMKTAFCDSGCSKSSSPASPSKRKALRELNLNTRDQKPKSKRRKVWFVCVCEKNWITLMEHLEIGSRYGYPIKNEHHDFLSNSTDANKGMTVCYRLTLTA</sequence>
<protein>
    <submittedName>
        <fullName evidence="2">Uncharacterized protein</fullName>
    </submittedName>
</protein>
<accession>A0A8H4RA00</accession>
<reference evidence="2 3" key="1">
    <citation type="submission" date="2020-03" db="EMBL/GenBank/DDBJ databases">
        <title>Draft Genome Sequence of Cudoniella acicularis.</title>
        <authorList>
            <person name="Buettner E."/>
            <person name="Kellner H."/>
        </authorList>
    </citation>
    <scope>NUCLEOTIDE SEQUENCE [LARGE SCALE GENOMIC DNA]</scope>
    <source>
        <strain evidence="2 3">DSM 108380</strain>
    </source>
</reference>
<name>A0A8H4RA00_9HELO</name>
<feature type="compositionally biased region" description="Polar residues" evidence="1">
    <location>
        <begin position="261"/>
        <end position="273"/>
    </location>
</feature>
<dbReference type="AlphaFoldDB" id="A0A8H4RA00"/>
<dbReference type="EMBL" id="JAAMPI010001193">
    <property type="protein sequence ID" value="KAF4626240.1"/>
    <property type="molecule type" value="Genomic_DNA"/>
</dbReference>
<feature type="region of interest" description="Disordered" evidence="1">
    <location>
        <begin position="1"/>
        <end position="20"/>
    </location>
</feature>
<feature type="region of interest" description="Disordered" evidence="1">
    <location>
        <begin position="260"/>
        <end position="282"/>
    </location>
</feature>
<dbReference type="OrthoDB" id="5343483at2759"/>
<organism evidence="2 3">
    <name type="scientific">Cudoniella acicularis</name>
    <dbReference type="NCBI Taxonomy" id="354080"/>
    <lineage>
        <taxon>Eukaryota</taxon>
        <taxon>Fungi</taxon>
        <taxon>Dikarya</taxon>
        <taxon>Ascomycota</taxon>
        <taxon>Pezizomycotina</taxon>
        <taxon>Leotiomycetes</taxon>
        <taxon>Helotiales</taxon>
        <taxon>Tricladiaceae</taxon>
        <taxon>Cudoniella</taxon>
    </lineage>
</organism>
<keyword evidence="3" id="KW-1185">Reference proteome</keyword>
<proteinExistence type="predicted"/>
<evidence type="ECO:0000313" key="2">
    <source>
        <dbReference type="EMBL" id="KAF4626240.1"/>
    </source>
</evidence>
<dbReference type="Proteomes" id="UP000566819">
    <property type="component" value="Unassembled WGS sequence"/>
</dbReference>